<dbReference type="GeneID" id="28846065"/>
<dbReference type="AlphaFoldDB" id="A0A179FXM1"/>
<evidence type="ECO:0000313" key="3">
    <source>
        <dbReference type="EMBL" id="OAQ69851.1"/>
    </source>
</evidence>
<dbReference type="PANTHER" id="PTHR38795">
    <property type="entry name" value="DUF6604 DOMAIN-CONTAINING PROTEIN"/>
    <property type="match status" value="1"/>
</dbReference>
<dbReference type="InterPro" id="IPR046539">
    <property type="entry name" value="DUF6604"/>
</dbReference>
<sequence length="644" mass="71822">MNDTKKTASSRKSNIFSVLQVYEPSEEFLNAPDVASTIHQVQEFDFVAEEEDAGGECIFAFMALMQDFERLREEIFDLWEAYQDGKIDLAAAAVGVNLALELAKTIEEDISPLPKKHGGTMVLIPTLYTAACSALDLDPDYRARPSDEMNFSCYEVGASLLFNVASFLQAIRKGLPYGSKEVPRYTEKFGYFDPQSASLDIRPDQRWAYDKAAIIEVIPDICTLSMMRGLAVQDEFARGIEAMFHMDEIPIWLCFATQNYLDTLRFFGPNVTKPLADFRGFNNSTVKLLETVMAVDPSNALCKDLEKLCDTSKVRHGMDIFTALLSSRDTTSRQSPFLLHNPLFCGLWIHHRRVTLHTTGIRYAAKPGVMLHAVQLYEAARQHLQKYNASAELDWPDLNRLIAIQGTQAFFVGAGLPSSPEAHFKNYCLSRCISPTNWLNATKRRKGKHGTVNVQMSKAGMRDLLFQGPASRWTEARAMNPQRLNAELVHQVLEASGSFKTQQNLQETESGTKSADARKLGTAKGRVRAPDAGARPALTMPELVHHVAYAVQNEIPNIELNYFAIYQAADSLLRRLRANADRLGLENERRITNNIVDVVGYIFSIAAAEILPLSENSGSVLSGVAKEMQDFLTERSRLGMAGLV</sequence>
<reference evidence="3 4" key="1">
    <citation type="journal article" date="2016" name="PLoS Pathog.">
        <title>Biosynthesis of antibiotic leucinostatins in bio-control fungus Purpureocillium lilacinum and their inhibition on phytophthora revealed by genome mining.</title>
        <authorList>
            <person name="Wang G."/>
            <person name="Liu Z."/>
            <person name="Lin R."/>
            <person name="Li E."/>
            <person name="Mao Z."/>
            <person name="Ling J."/>
            <person name="Yang Y."/>
            <person name="Yin W.B."/>
            <person name="Xie B."/>
        </authorList>
    </citation>
    <scope>NUCLEOTIDE SEQUENCE [LARGE SCALE GENOMIC DNA]</scope>
    <source>
        <strain evidence="3">170</strain>
    </source>
</reference>
<dbReference type="RefSeq" id="XP_018146388.1">
    <property type="nucleotide sequence ID" value="XM_018282071.1"/>
</dbReference>
<dbReference type="PANTHER" id="PTHR38795:SF1">
    <property type="entry name" value="DUF6604 DOMAIN-CONTAINING PROTEIN"/>
    <property type="match status" value="1"/>
</dbReference>
<name>A0A179FXM1_METCM</name>
<proteinExistence type="predicted"/>
<comment type="caution">
    <text evidence="3">The sequence shown here is derived from an EMBL/GenBank/DDBJ whole genome shotgun (WGS) entry which is preliminary data.</text>
</comment>
<organism evidence="3 4">
    <name type="scientific">Pochonia chlamydosporia 170</name>
    <dbReference type="NCBI Taxonomy" id="1380566"/>
    <lineage>
        <taxon>Eukaryota</taxon>
        <taxon>Fungi</taxon>
        <taxon>Dikarya</taxon>
        <taxon>Ascomycota</taxon>
        <taxon>Pezizomycotina</taxon>
        <taxon>Sordariomycetes</taxon>
        <taxon>Hypocreomycetidae</taxon>
        <taxon>Hypocreales</taxon>
        <taxon>Clavicipitaceae</taxon>
        <taxon>Pochonia</taxon>
    </lineage>
</organism>
<dbReference type="Pfam" id="PF20253">
    <property type="entry name" value="DUF6604"/>
    <property type="match status" value="1"/>
</dbReference>
<dbReference type="OrthoDB" id="5238236at2759"/>
<accession>A0A179FXM1</accession>
<evidence type="ECO:0000313" key="4">
    <source>
        <dbReference type="Proteomes" id="UP000078397"/>
    </source>
</evidence>
<evidence type="ECO:0000256" key="1">
    <source>
        <dbReference type="SAM" id="MobiDB-lite"/>
    </source>
</evidence>
<dbReference type="KEGG" id="pchm:VFPPC_02423"/>
<dbReference type="STRING" id="1380566.A0A179FXM1"/>
<feature type="region of interest" description="Disordered" evidence="1">
    <location>
        <begin position="501"/>
        <end position="527"/>
    </location>
</feature>
<protein>
    <recommendedName>
        <fullName evidence="2">DUF6604 domain-containing protein</fullName>
    </recommendedName>
</protein>
<keyword evidence="4" id="KW-1185">Reference proteome</keyword>
<dbReference type="EMBL" id="LSBJ02000002">
    <property type="protein sequence ID" value="OAQ69851.1"/>
    <property type="molecule type" value="Genomic_DNA"/>
</dbReference>
<dbReference type="Proteomes" id="UP000078397">
    <property type="component" value="Unassembled WGS sequence"/>
</dbReference>
<feature type="domain" description="DUF6604" evidence="2">
    <location>
        <begin position="4"/>
        <end position="111"/>
    </location>
</feature>
<feature type="compositionally biased region" description="Polar residues" evidence="1">
    <location>
        <begin position="501"/>
        <end position="513"/>
    </location>
</feature>
<gene>
    <name evidence="3" type="ORF">VFPPC_02423</name>
</gene>
<evidence type="ECO:0000259" key="2">
    <source>
        <dbReference type="Pfam" id="PF20253"/>
    </source>
</evidence>